<keyword evidence="2" id="KW-1185">Reference proteome</keyword>
<proteinExistence type="predicted"/>
<organism evidence="1 2">
    <name type="scientific">Pisum sativum</name>
    <name type="common">Garden pea</name>
    <name type="synonym">Lathyrus oleraceus</name>
    <dbReference type="NCBI Taxonomy" id="3888"/>
    <lineage>
        <taxon>Eukaryota</taxon>
        <taxon>Viridiplantae</taxon>
        <taxon>Streptophyta</taxon>
        <taxon>Embryophyta</taxon>
        <taxon>Tracheophyta</taxon>
        <taxon>Spermatophyta</taxon>
        <taxon>Magnoliopsida</taxon>
        <taxon>eudicotyledons</taxon>
        <taxon>Gunneridae</taxon>
        <taxon>Pentapetalae</taxon>
        <taxon>rosids</taxon>
        <taxon>fabids</taxon>
        <taxon>Fabales</taxon>
        <taxon>Fabaceae</taxon>
        <taxon>Papilionoideae</taxon>
        <taxon>50 kb inversion clade</taxon>
        <taxon>NPAAA clade</taxon>
        <taxon>Hologalegina</taxon>
        <taxon>IRL clade</taxon>
        <taxon>Fabeae</taxon>
        <taxon>Lathyrus</taxon>
    </lineage>
</organism>
<dbReference type="EMBL" id="JAMSHJ010000002">
    <property type="protein sequence ID" value="KAI5434718.1"/>
    <property type="molecule type" value="Genomic_DNA"/>
</dbReference>
<evidence type="ECO:0000313" key="1">
    <source>
        <dbReference type="EMBL" id="KAI5434718.1"/>
    </source>
</evidence>
<reference evidence="1 2" key="1">
    <citation type="journal article" date="2022" name="Nat. Genet.">
        <title>Improved pea reference genome and pan-genome highlight genomic features and evolutionary characteristics.</title>
        <authorList>
            <person name="Yang T."/>
            <person name="Liu R."/>
            <person name="Luo Y."/>
            <person name="Hu S."/>
            <person name="Wang D."/>
            <person name="Wang C."/>
            <person name="Pandey M.K."/>
            <person name="Ge S."/>
            <person name="Xu Q."/>
            <person name="Li N."/>
            <person name="Li G."/>
            <person name="Huang Y."/>
            <person name="Saxena R.K."/>
            <person name="Ji Y."/>
            <person name="Li M."/>
            <person name="Yan X."/>
            <person name="He Y."/>
            <person name="Liu Y."/>
            <person name="Wang X."/>
            <person name="Xiang C."/>
            <person name="Varshney R.K."/>
            <person name="Ding H."/>
            <person name="Gao S."/>
            <person name="Zong X."/>
        </authorList>
    </citation>
    <scope>NUCLEOTIDE SEQUENCE [LARGE SCALE GENOMIC DNA]</scope>
    <source>
        <strain evidence="1 2">cv. Zhongwan 6</strain>
    </source>
</reference>
<name>A0A9D4YAL9_PEA</name>
<dbReference type="Proteomes" id="UP001058974">
    <property type="component" value="Chromosome 2"/>
</dbReference>
<evidence type="ECO:0000313" key="2">
    <source>
        <dbReference type="Proteomes" id="UP001058974"/>
    </source>
</evidence>
<evidence type="ECO:0008006" key="3">
    <source>
        <dbReference type="Google" id="ProtNLM"/>
    </source>
</evidence>
<dbReference type="Gramene" id="Psat02G0151300-T1">
    <property type="protein sequence ID" value="KAI5434718.1"/>
    <property type="gene ID" value="KIW84_021513"/>
</dbReference>
<accession>A0A9D4YAL9</accession>
<comment type="caution">
    <text evidence="1">The sequence shown here is derived from an EMBL/GenBank/DDBJ whole genome shotgun (WGS) entry which is preliminary data.</text>
</comment>
<gene>
    <name evidence="1" type="ORF">KIW84_021513</name>
</gene>
<dbReference type="AlphaFoldDB" id="A0A9D4YAL9"/>
<protein>
    <recommendedName>
        <fullName evidence="3">Reverse transcriptase zinc-binding domain-containing protein</fullName>
    </recommendedName>
</protein>
<sequence length="101" mass="12402">MKAMCKHKAELMSNDTWVEFQANNMYSTRRMYRHLRGDKPRVDWRRLMYINMARPRAVFTLWLENRSHLFFECAITKKIWKEILNRLGLGYIHIDWNEHTA</sequence>